<gene>
    <name evidence="3" type="ORF">GCM10022210_43920</name>
</gene>
<dbReference type="RefSeq" id="WP_259089582.1">
    <property type="nucleotide sequence ID" value="NZ_BAAAZC010000029.1"/>
</dbReference>
<dbReference type="EMBL" id="BAAAZC010000029">
    <property type="protein sequence ID" value="GAA3986666.1"/>
    <property type="molecule type" value="Genomic_DNA"/>
</dbReference>
<dbReference type="PANTHER" id="PTHR34978">
    <property type="entry name" value="POSSIBLE SENSOR-TRANSDUCER PROTEIN BLAR"/>
    <property type="match status" value="1"/>
</dbReference>
<sequence length="585" mass="64340">MNYLDQLFPAGFTAALSHMLLHSLWQGVILAVITGLILVFTRRATAAKRYQLMIAVLMLFALTTAATFIWEINQGSSRSATVGVNAPQETSLVFQTTSPTGITQGSWVDAGINYFNSHTQVIALVWFLAVLARSLQLLTGLQGLYYLRRRSLVKVGEYWEQRVAQLAQRLGIKQIIGIAESGLAKVPMVIGHLKPLILIPAGLLTALPPAEIEAILVHELAHIRRRDYLVNLLQSLIEIIFFFNPAVLWLSALIRTERENCCDDIAVNQTSSKMNYIRALVSCQEYQLSAPAYAMAFPGRHDKLVDRVKRMVSGRNHTLNVRERSVLAIVLLSAGLLSIAFTNAKKIDRVLGLNRQSVHHTVKVAEQGLLHLSQAAKKQDPIKALQAIQATANKMNSSLVTDTTAKTKVPGKLRGIASSHNGGLDTLKGNLGKLSGRPAQQGAIAGPDSTGQAQKLGGIKLGLSPLSATAQPNGYNNIYKSGYNAAQAAYKSNPYGNQYKQPYQPDKEPSVDDKVTAELIKDGLVDGRDKQFSFKLSQLEMIIDGVKQPDDVFQRYKQKFVPATGKNQWTLYHNYDTDTKVTTKQ</sequence>
<dbReference type="InterPro" id="IPR052173">
    <property type="entry name" value="Beta-lactam_resp_regulator"/>
</dbReference>
<reference evidence="4" key="1">
    <citation type="journal article" date="2019" name="Int. J. Syst. Evol. Microbiol.">
        <title>The Global Catalogue of Microorganisms (GCM) 10K type strain sequencing project: providing services to taxonomists for standard genome sequencing and annotation.</title>
        <authorList>
            <consortium name="The Broad Institute Genomics Platform"/>
            <consortium name="The Broad Institute Genome Sequencing Center for Infectious Disease"/>
            <person name="Wu L."/>
            <person name="Ma J."/>
        </authorList>
    </citation>
    <scope>NUCLEOTIDE SEQUENCE [LARGE SCALE GENOMIC DNA]</scope>
    <source>
        <strain evidence="4">JCM 16601</strain>
    </source>
</reference>
<dbReference type="Proteomes" id="UP001500742">
    <property type="component" value="Unassembled WGS sequence"/>
</dbReference>
<comment type="caution">
    <text evidence="3">The sequence shown here is derived from an EMBL/GenBank/DDBJ whole genome shotgun (WGS) entry which is preliminary data.</text>
</comment>
<keyword evidence="4" id="KW-1185">Reference proteome</keyword>
<evidence type="ECO:0000256" key="1">
    <source>
        <dbReference type="SAM" id="Phobius"/>
    </source>
</evidence>
<protein>
    <recommendedName>
        <fullName evidence="2">Peptidase M56 domain-containing protein</fullName>
    </recommendedName>
</protein>
<accession>A0ABP7QR58</accession>
<keyword evidence="1" id="KW-0472">Membrane</keyword>
<proteinExistence type="predicted"/>
<keyword evidence="1" id="KW-0812">Transmembrane</keyword>
<name>A0ABP7QR58_9SPHI</name>
<feature type="transmembrane region" description="Helical" evidence="1">
    <location>
        <begin position="52"/>
        <end position="70"/>
    </location>
</feature>
<evidence type="ECO:0000313" key="4">
    <source>
        <dbReference type="Proteomes" id="UP001500742"/>
    </source>
</evidence>
<evidence type="ECO:0000259" key="2">
    <source>
        <dbReference type="Pfam" id="PF05569"/>
    </source>
</evidence>
<feature type="transmembrane region" description="Helical" evidence="1">
    <location>
        <begin position="123"/>
        <end position="147"/>
    </location>
</feature>
<dbReference type="Gene3D" id="3.30.2010.10">
    <property type="entry name" value="Metalloproteases ('zincins'), catalytic domain"/>
    <property type="match status" value="1"/>
</dbReference>
<feature type="transmembrane region" description="Helical" evidence="1">
    <location>
        <begin position="228"/>
        <end position="250"/>
    </location>
</feature>
<organism evidence="3 4">
    <name type="scientific">Mucilaginibacter dorajii</name>
    <dbReference type="NCBI Taxonomy" id="692994"/>
    <lineage>
        <taxon>Bacteria</taxon>
        <taxon>Pseudomonadati</taxon>
        <taxon>Bacteroidota</taxon>
        <taxon>Sphingobacteriia</taxon>
        <taxon>Sphingobacteriales</taxon>
        <taxon>Sphingobacteriaceae</taxon>
        <taxon>Mucilaginibacter</taxon>
    </lineage>
</organism>
<evidence type="ECO:0000313" key="3">
    <source>
        <dbReference type="EMBL" id="GAA3986666.1"/>
    </source>
</evidence>
<keyword evidence="1" id="KW-1133">Transmembrane helix</keyword>
<dbReference type="Pfam" id="PF05569">
    <property type="entry name" value="Peptidase_M56"/>
    <property type="match status" value="1"/>
</dbReference>
<feature type="transmembrane region" description="Helical" evidence="1">
    <location>
        <begin position="325"/>
        <end position="344"/>
    </location>
</feature>
<feature type="domain" description="Peptidase M56" evidence="2">
    <location>
        <begin position="25"/>
        <end position="308"/>
    </location>
</feature>
<dbReference type="PANTHER" id="PTHR34978:SF3">
    <property type="entry name" value="SLR0241 PROTEIN"/>
    <property type="match status" value="1"/>
</dbReference>
<dbReference type="InterPro" id="IPR008756">
    <property type="entry name" value="Peptidase_M56"/>
</dbReference>
<feature type="transmembrane region" description="Helical" evidence="1">
    <location>
        <begin position="20"/>
        <end position="40"/>
    </location>
</feature>
<dbReference type="CDD" id="cd07341">
    <property type="entry name" value="M56_BlaR1_MecR1_like"/>
    <property type="match status" value="1"/>
</dbReference>